<dbReference type="EMBL" id="NCKW01006435">
    <property type="protein sequence ID" value="POM71674.1"/>
    <property type="molecule type" value="Genomic_DNA"/>
</dbReference>
<name>A0A2P4Y1K1_9STRA</name>
<protein>
    <submittedName>
        <fullName evidence="1">Mitochondrial Carrier (MC) Family</fullName>
    </submittedName>
</protein>
<evidence type="ECO:0000313" key="1">
    <source>
        <dbReference type="EMBL" id="POM71674.1"/>
    </source>
</evidence>
<dbReference type="AlphaFoldDB" id="A0A2P4Y1K1"/>
<organism evidence="1 2">
    <name type="scientific">Phytophthora palmivora</name>
    <dbReference type="NCBI Taxonomy" id="4796"/>
    <lineage>
        <taxon>Eukaryota</taxon>
        <taxon>Sar</taxon>
        <taxon>Stramenopiles</taxon>
        <taxon>Oomycota</taxon>
        <taxon>Peronosporomycetes</taxon>
        <taxon>Peronosporales</taxon>
        <taxon>Peronosporaceae</taxon>
        <taxon>Phytophthora</taxon>
    </lineage>
</organism>
<dbReference type="OrthoDB" id="125581at2759"/>
<accession>A0A2P4Y1K1</accession>
<dbReference type="Proteomes" id="UP000237271">
    <property type="component" value="Unassembled WGS sequence"/>
</dbReference>
<keyword evidence="2" id="KW-1185">Reference proteome</keyword>
<sequence length="252" mass="28913">MEEMMVLLRQLTTKVNVPEKAVTPGGVPVSPDQPLWRSVFCQAIEEGGSLGMQQFHLDELGGGHMGLGIQTPGGWARAYYLDHEVDRGVPQYQAYRPTPVQAQAQQQPLQQHAEPAKLALRVFDGNEVFKGLGAGFEQWALLFIEQVEMAEMAYRYRWTERAKVNKFAEHLRGKAEKYFHQHVQRWWATQPNLWFVMEQMNAAFRVNISNQQAMRMFSARKESSRTWNDHFLYLNALMGATNASPSLVLETW</sequence>
<comment type="caution">
    <text evidence="1">The sequence shown here is derived from an EMBL/GenBank/DDBJ whole genome shotgun (WGS) entry which is preliminary data.</text>
</comment>
<gene>
    <name evidence="1" type="ORF">PHPALM_11724</name>
</gene>
<reference evidence="1 2" key="1">
    <citation type="journal article" date="2017" name="Genome Biol. Evol.">
        <title>Phytophthora megakarya and P. palmivora, closely related causal agents of cacao black pod rot, underwent increases in genome sizes and gene numbers by different mechanisms.</title>
        <authorList>
            <person name="Ali S.S."/>
            <person name="Shao J."/>
            <person name="Lary D.J."/>
            <person name="Kronmiller B."/>
            <person name="Shen D."/>
            <person name="Strem M.D."/>
            <person name="Amoako-Attah I."/>
            <person name="Akrofi A.Y."/>
            <person name="Begoude B.A."/>
            <person name="Ten Hoopen G.M."/>
            <person name="Coulibaly K."/>
            <person name="Kebe B.I."/>
            <person name="Melnick R.L."/>
            <person name="Guiltinan M.J."/>
            <person name="Tyler B.M."/>
            <person name="Meinhardt L.W."/>
            <person name="Bailey B.A."/>
        </authorList>
    </citation>
    <scope>NUCLEOTIDE SEQUENCE [LARGE SCALE GENOMIC DNA]</scope>
    <source>
        <strain evidence="2">sbr112.9</strain>
    </source>
</reference>
<proteinExistence type="predicted"/>
<evidence type="ECO:0000313" key="2">
    <source>
        <dbReference type="Proteomes" id="UP000237271"/>
    </source>
</evidence>